<protein>
    <submittedName>
        <fullName evidence="4">Ppx/GppA family phosphatase</fullName>
    </submittedName>
</protein>
<dbReference type="InterPro" id="IPR043129">
    <property type="entry name" value="ATPase_NBD"/>
</dbReference>
<dbReference type="FunFam" id="3.30.420.40:FF:000023">
    <property type="entry name" value="Guanosine-5'-triphosphate,3'-diphosphate pyrophosphatase"/>
    <property type="match status" value="1"/>
</dbReference>
<accession>A0A2A7UU63</accession>
<feature type="domain" description="Ppx/GppA phosphatase N-terminal" evidence="2">
    <location>
        <begin position="27"/>
        <end position="301"/>
    </location>
</feature>
<evidence type="ECO:0000313" key="5">
    <source>
        <dbReference type="Proteomes" id="UP000220246"/>
    </source>
</evidence>
<dbReference type="PANTHER" id="PTHR30005">
    <property type="entry name" value="EXOPOLYPHOSPHATASE"/>
    <property type="match status" value="1"/>
</dbReference>
<proteinExistence type="predicted"/>
<dbReference type="SUPFAM" id="SSF109604">
    <property type="entry name" value="HD-domain/PDEase-like"/>
    <property type="match status" value="1"/>
</dbReference>
<reference evidence="5" key="1">
    <citation type="submission" date="2017-09" db="EMBL/GenBank/DDBJ databases">
        <title>FDA dAtabase for Regulatory Grade micrObial Sequences (FDA-ARGOS): Supporting development and validation of Infectious Disease Dx tests.</title>
        <authorList>
            <person name="Minogue T."/>
            <person name="Wolcott M."/>
            <person name="Wasieloski L."/>
            <person name="Aguilar W."/>
            <person name="Moore D."/>
            <person name="Tallon L."/>
            <person name="Sadzewicz L."/>
            <person name="Ott S."/>
            <person name="Zhao X."/>
            <person name="Nagaraj S."/>
            <person name="Vavikolanu K."/>
            <person name="Aluvathingal J."/>
            <person name="Nadendla S."/>
            <person name="Sichtig H."/>
        </authorList>
    </citation>
    <scope>NUCLEOTIDE SEQUENCE [LARGE SCALE GENOMIC DNA]</scope>
    <source>
        <strain evidence="5">FDAARGOS_394</strain>
    </source>
</reference>
<dbReference type="InterPro" id="IPR048950">
    <property type="entry name" value="Ppx_GppA_C"/>
</dbReference>
<dbReference type="Gene3D" id="3.30.420.40">
    <property type="match status" value="1"/>
</dbReference>
<dbReference type="InterPro" id="IPR050273">
    <property type="entry name" value="GppA/Ppx_hydrolase"/>
</dbReference>
<sequence length="491" mass="54607">MPHATTLAAIDLGSNSFRLEIGSYEHLQIQRVEYLKETVRQGNGLDDERNLTPEAMERGWACLARFGERLRGFDPQRVRAVATQTLREARNREAFVQRGSELLGFPIDVISGEDEARLIYRGVVSQLPMSDERRLVMDIGGRSTEFVLGHGVQAEALASYRIGSVAWSMRYFPQGVLTAEAFANAELAARAVLDEALDTFRPGSWDCAYASAGTANAVGEVLIANGRSQGVIDRDGLDWLLQQLLRAQTMDRIRLEGMREDRRPMLAGGISIMRAAFDLLGIDSMQIAQGALRQGVLHDLIDADLPTGDLRTASVQALANRFAVETAHGRHVADTAQHLWREMTGSTQPQHHLLEWAGLLHEVGQRINRSDYHRHSAYILQYSGAKGFAEDELLHLALLVLGHRGKLKKVEDFISQAPGAMELLALRLAVILCHARQAPQLQGMQLLRRGASFTLRAPAHWSQQFPQSAHLLAEEAEAWSRTPWKLQLLLD</sequence>
<gene>
    <name evidence="4" type="ORF">CRM82_09710</name>
</gene>
<dbReference type="Proteomes" id="UP000220246">
    <property type="component" value="Unassembled WGS sequence"/>
</dbReference>
<organism evidence="4 5">
    <name type="scientific">Comamonas terrigena</name>
    <dbReference type="NCBI Taxonomy" id="32013"/>
    <lineage>
        <taxon>Bacteria</taxon>
        <taxon>Pseudomonadati</taxon>
        <taxon>Pseudomonadota</taxon>
        <taxon>Betaproteobacteria</taxon>
        <taxon>Burkholderiales</taxon>
        <taxon>Comamonadaceae</taxon>
        <taxon>Comamonas</taxon>
    </lineage>
</organism>
<name>A0A2A7UU63_COMTR</name>
<dbReference type="CDD" id="cd24053">
    <property type="entry name" value="ASKHA_NBD_EcPPX-GppA-like"/>
    <property type="match status" value="1"/>
</dbReference>
<comment type="caution">
    <text evidence="4">The sequence shown here is derived from an EMBL/GenBank/DDBJ whole genome shotgun (WGS) entry which is preliminary data.</text>
</comment>
<dbReference type="InterPro" id="IPR030673">
    <property type="entry name" value="PyroPPase_GppA_Ppx"/>
</dbReference>
<keyword evidence="5" id="KW-1185">Reference proteome</keyword>
<dbReference type="Gene3D" id="1.10.3210.10">
    <property type="entry name" value="Hypothetical protein af1432"/>
    <property type="match status" value="1"/>
</dbReference>
<dbReference type="RefSeq" id="WP_066535860.1">
    <property type="nucleotide sequence ID" value="NZ_DALZQJ010000025.1"/>
</dbReference>
<dbReference type="PANTHER" id="PTHR30005:SF0">
    <property type="entry name" value="RETROGRADE REGULATION PROTEIN 2"/>
    <property type="match status" value="1"/>
</dbReference>
<dbReference type="Pfam" id="PF02541">
    <property type="entry name" value="Ppx-GppA"/>
    <property type="match status" value="1"/>
</dbReference>
<dbReference type="SUPFAM" id="SSF53067">
    <property type="entry name" value="Actin-like ATPase domain"/>
    <property type="match status" value="2"/>
</dbReference>
<dbReference type="Gene3D" id="3.30.420.150">
    <property type="entry name" value="Exopolyphosphatase. Domain 2"/>
    <property type="match status" value="1"/>
</dbReference>
<evidence type="ECO:0000313" key="4">
    <source>
        <dbReference type="EMBL" id="PEH88830.1"/>
    </source>
</evidence>
<evidence type="ECO:0000256" key="1">
    <source>
        <dbReference type="ARBA" id="ARBA00022801"/>
    </source>
</evidence>
<dbReference type="GO" id="GO:0016462">
    <property type="term" value="F:pyrophosphatase activity"/>
    <property type="evidence" value="ECO:0007669"/>
    <property type="project" value="TreeGrafter"/>
</dbReference>
<dbReference type="InterPro" id="IPR003695">
    <property type="entry name" value="Ppx_GppA_N"/>
</dbReference>
<dbReference type="GeneID" id="80800879"/>
<dbReference type="OrthoDB" id="9793035at2"/>
<feature type="domain" description="Ppx/GppA phosphatase C-terminal" evidence="3">
    <location>
        <begin position="311"/>
        <end position="472"/>
    </location>
</feature>
<dbReference type="STRING" id="1219032.GCA_001515545_01763"/>
<dbReference type="Pfam" id="PF21447">
    <property type="entry name" value="Ppx-GppA_III"/>
    <property type="match status" value="1"/>
</dbReference>
<evidence type="ECO:0000259" key="3">
    <source>
        <dbReference type="Pfam" id="PF21447"/>
    </source>
</evidence>
<evidence type="ECO:0000259" key="2">
    <source>
        <dbReference type="Pfam" id="PF02541"/>
    </source>
</evidence>
<keyword evidence="1" id="KW-0378">Hydrolase</keyword>
<dbReference type="EMBL" id="PDEA01000001">
    <property type="protein sequence ID" value="PEH88830.1"/>
    <property type="molecule type" value="Genomic_DNA"/>
</dbReference>
<dbReference type="PIRSF" id="PIRSF001267">
    <property type="entry name" value="Pyrophosphatase_GppA_Ppx"/>
    <property type="match status" value="1"/>
</dbReference>
<dbReference type="AlphaFoldDB" id="A0A2A7UU63"/>